<feature type="chain" id="PRO_5013956156" evidence="2">
    <location>
        <begin position="25"/>
        <end position="214"/>
    </location>
</feature>
<evidence type="ECO:0000256" key="2">
    <source>
        <dbReference type="SAM" id="SignalP"/>
    </source>
</evidence>
<evidence type="ECO:0000313" key="4">
    <source>
        <dbReference type="Proteomes" id="UP000243469"/>
    </source>
</evidence>
<name>A0A2G6JPM3_NEPCE</name>
<feature type="compositionally biased region" description="Basic and acidic residues" evidence="1">
    <location>
        <begin position="139"/>
        <end position="149"/>
    </location>
</feature>
<dbReference type="EMBL" id="PDSH01000006">
    <property type="protein sequence ID" value="PIE25385.1"/>
    <property type="molecule type" value="Genomic_DNA"/>
</dbReference>
<proteinExistence type="predicted"/>
<organism evidence="3 4">
    <name type="scientific">Neptuniibacter caesariensis</name>
    <dbReference type="NCBI Taxonomy" id="207954"/>
    <lineage>
        <taxon>Bacteria</taxon>
        <taxon>Pseudomonadati</taxon>
        <taxon>Pseudomonadota</taxon>
        <taxon>Gammaproteobacteria</taxon>
        <taxon>Oceanospirillales</taxon>
        <taxon>Oceanospirillaceae</taxon>
        <taxon>Neptuniibacter</taxon>
    </lineage>
</organism>
<feature type="signal peptide" evidence="2">
    <location>
        <begin position="1"/>
        <end position="24"/>
    </location>
</feature>
<keyword evidence="2" id="KW-0732">Signal</keyword>
<reference evidence="3 4" key="1">
    <citation type="submission" date="2017-10" db="EMBL/GenBank/DDBJ databases">
        <title>Novel microbial diversity and functional potential in the marine mammal oral microbiome.</title>
        <authorList>
            <person name="Dudek N.K."/>
            <person name="Sun C.L."/>
            <person name="Burstein D."/>
            <person name="Kantor R.S."/>
            <person name="Aliaga Goltsman D.S."/>
            <person name="Bik E.M."/>
            <person name="Thomas B.C."/>
            <person name="Banfield J.F."/>
            <person name="Relman D.A."/>
        </authorList>
    </citation>
    <scope>NUCLEOTIDE SEQUENCE [LARGE SCALE GENOMIC DNA]</scope>
    <source>
        <strain evidence="3">DOLJORAL78_47_21</strain>
    </source>
</reference>
<protein>
    <submittedName>
        <fullName evidence="3">Uncharacterized protein</fullName>
    </submittedName>
</protein>
<dbReference type="Proteomes" id="UP000243469">
    <property type="component" value="Unassembled WGS sequence"/>
</dbReference>
<accession>A0A2G6JPM3</accession>
<comment type="caution">
    <text evidence="3">The sequence shown here is derived from an EMBL/GenBank/DDBJ whole genome shotgun (WGS) entry which is preliminary data.</text>
</comment>
<dbReference type="AlphaFoldDB" id="A0A2G6JPM3"/>
<gene>
    <name evidence="3" type="ORF">CSA60_00815</name>
</gene>
<evidence type="ECO:0000256" key="1">
    <source>
        <dbReference type="SAM" id="MobiDB-lite"/>
    </source>
</evidence>
<evidence type="ECO:0000313" key="3">
    <source>
        <dbReference type="EMBL" id="PIE25385.1"/>
    </source>
</evidence>
<sequence>MNHYRKLLGLLLSLSLISPLPVSADEVQTLVNELQQLAEKSRQERAADRWLQNALEDLVDKYNFPWKNSLLQDDFSDGDYQHAVTWSVGSGEFWVDRRLGLRSRVEPTYQPVEPQEEPGRSLEKDLTKALVGALLKETLGDKSSSRSESRTPPSPTTTPASIRTQVSIPTTFAIESMFGQNNRPGESGQFEWVVMQEDEGTYGYKVVVTTGETA</sequence>
<feature type="region of interest" description="Disordered" evidence="1">
    <location>
        <begin position="139"/>
        <end position="166"/>
    </location>
</feature>